<feature type="region of interest" description="Disordered" evidence="1">
    <location>
        <begin position="71"/>
        <end position="105"/>
    </location>
</feature>
<dbReference type="AlphaFoldDB" id="A0A1B6E6A4"/>
<protein>
    <submittedName>
        <fullName evidence="2">Uncharacterized protein</fullName>
    </submittedName>
</protein>
<feature type="non-terminal residue" evidence="2">
    <location>
        <position position="1"/>
    </location>
</feature>
<feature type="non-terminal residue" evidence="2">
    <location>
        <position position="105"/>
    </location>
</feature>
<organism evidence="2">
    <name type="scientific">Clastoptera arizonana</name>
    <name type="common">Arizona spittle bug</name>
    <dbReference type="NCBI Taxonomy" id="38151"/>
    <lineage>
        <taxon>Eukaryota</taxon>
        <taxon>Metazoa</taxon>
        <taxon>Ecdysozoa</taxon>
        <taxon>Arthropoda</taxon>
        <taxon>Hexapoda</taxon>
        <taxon>Insecta</taxon>
        <taxon>Pterygota</taxon>
        <taxon>Neoptera</taxon>
        <taxon>Paraneoptera</taxon>
        <taxon>Hemiptera</taxon>
        <taxon>Auchenorrhyncha</taxon>
        <taxon>Cercopoidea</taxon>
        <taxon>Clastopteridae</taxon>
        <taxon>Clastoptera</taxon>
    </lineage>
</organism>
<sequence length="105" mass="12322">RNTKATRTERRDSRTLATRRLFDRSTSMDRRSAPTSERINTVTTLAERRNTKATRAERIDSRTLATQRLFKRSASIDRRSEPTSERGYTEATRVERRGFRTLSTR</sequence>
<dbReference type="EMBL" id="GEDC01003869">
    <property type="protein sequence ID" value="JAS33429.1"/>
    <property type="molecule type" value="Transcribed_RNA"/>
</dbReference>
<feature type="compositionally biased region" description="Basic and acidic residues" evidence="1">
    <location>
        <begin position="74"/>
        <end position="98"/>
    </location>
</feature>
<feature type="region of interest" description="Disordered" evidence="1">
    <location>
        <begin position="1"/>
        <end position="36"/>
    </location>
</feature>
<evidence type="ECO:0000256" key="1">
    <source>
        <dbReference type="SAM" id="MobiDB-lite"/>
    </source>
</evidence>
<proteinExistence type="predicted"/>
<gene>
    <name evidence="2" type="ORF">g.5094</name>
</gene>
<accession>A0A1B6E6A4</accession>
<feature type="compositionally biased region" description="Basic and acidic residues" evidence="1">
    <location>
        <begin position="1"/>
        <end position="32"/>
    </location>
</feature>
<evidence type="ECO:0000313" key="2">
    <source>
        <dbReference type="EMBL" id="JAS33429.1"/>
    </source>
</evidence>
<name>A0A1B6E6A4_9HEMI</name>
<reference evidence="2" key="1">
    <citation type="submission" date="2015-12" db="EMBL/GenBank/DDBJ databases">
        <title>De novo transcriptome assembly of four potential Pierce s Disease insect vectors from Arizona vineyards.</title>
        <authorList>
            <person name="Tassone E.E."/>
        </authorList>
    </citation>
    <scope>NUCLEOTIDE SEQUENCE</scope>
</reference>